<dbReference type="SUPFAM" id="SSF50978">
    <property type="entry name" value="WD40 repeat-like"/>
    <property type="match status" value="1"/>
</dbReference>
<feature type="domain" description="Anaphase-promoting complex subunit 4-like WD40" evidence="5">
    <location>
        <begin position="46"/>
        <end position="106"/>
    </location>
</feature>
<dbReference type="GO" id="GO:0010997">
    <property type="term" value="F:anaphase-promoting complex binding"/>
    <property type="evidence" value="ECO:0007669"/>
    <property type="project" value="InterPro"/>
</dbReference>
<dbReference type="Pfam" id="PF12894">
    <property type="entry name" value="ANAPC4_WD40"/>
    <property type="match status" value="1"/>
</dbReference>
<feature type="non-terminal residue" evidence="6">
    <location>
        <position position="347"/>
    </location>
</feature>
<gene>
    <name evidence="6" type="ORF">IMG5_119520</name>
</gene>
<dbReference type="PANTHER" id="PTHR19918">
    <property type="entry name" value="CELL DIVISION CYCLE 20 CDC20 FIZZY -RELATED"/>
    <property type="match status" value="1"/>
</dbReference>
<dbReference type="InterPro" id="IPR015943">
    <property type="entry name" value="WD40/YVTN_repeat-like_dom_sf"/>
</dbReference>
<dbReference type="InterPro" id="IPR024977">
    <property type="entry name" value="Apc4-like_WD40_dom"/>
</dbReference>
<keyword evidence="7" id="KW-1185">Reference proteome</keyword>
<dbReference type="GO" id="GO:0005680">
    <property type="term" value="C:anaphase-promoting complex"/>
    <property type="evidence" value="ECO:0007669"/>
    <property type="project" value="TreeGrafter"/>
</dbReference>
<evidence type="ECO:0000256" key="3">
    <source>
        <dbReference type="ARBA" id="ARBA00023306"/>
    </source>
</evidence>
<dbReference type="EMBL" id="GL983923">
    <property type="protein sequence ID" value="EGR31010.1"/>
    <property type="molecule type" value="Genomic_DNA"/>
</dbReference>
<proteinExistence type="predicted"/>
<evidence type="ECO:0000256" key="1">
    <source>
        <dbReference type="ARBA" id="ARBA00022574"/>
    </source>
</evidence>
<organism evidence="6 7">
    <name type="scientific">Ichthyophthirius multifiliis</name>
    <name type="common">White spot disease agent</name>
    <name type="synonym">Ich</name>
    <dbReference type="NCBI Taxonomy" id="5932"/>
    <lineage>
        <taxon>Eukaryota</taxon>
        <taxon>Sar</taxon>
        <taxon>Alveolata</taxon>
        <taxon>Ciliophora</taxon>
        <taxon>Intramacronucleata</taxon>
        <taxon>Oligohymenophorea</taxon>
        <taxon>Hymenostomatida</taxon>
        <taxon>Ophryoglenina</taxon>
        <taxon>Ichthyophthirius</taxon>
    </lineage>
</organism>
<dbReference type="eggNOG" id="KOG0305">
    <property type="taxonomic scope" value="Eukaryota"/>
</dbReference>
<dbReference type="GO" id="GO:1905786">
    <property type="term" value="P:positive regulation of anaphase-promoting complex-dependent catabolic process"/>
    <property type="evidence" value="ECO:0007669"/>
    <property type="project" value="TreeGrafter"/>
</dbReference>
<dbReference type="Gene3D" id="3.80.10.10">
    <property type="entry name" value="Ribonuclease Inhibitor"/>
    <property type="match status" value="2"/>
</dbReference>
<dbReference type="AlphaFoldDB" id="G0QUV0"/>
<dbReference type="OrthoDB" id="10263272at2759"/>
<dbReference type="PANTHER" id="PTHR19918:SF1">
    <property type="entry name" value="FIZZY-RELATED PROTEIN HOMOLOG"/>
    <property type="match status" value="1"/>
</dbReference>
<dbReference type="InterPro" id="IPR001680">
    <property type="entry name" value="WD40_rpt"/>
</dbReference>
<reference evidence="6 7" key="1">
    <citation type="submission" date="2011-07" db="EMBL/GenBank/DDBJ databases">
        <authorList>
            <person name="Coyne R."/>
            <person name="Brami D."/>
            <person name="Johnson J."/>
            <person name="Hostetler J."/>
            <person name="Hannick L."/>
            <person name="Clark T."/>
            <person name="Cassidy-Hanley D."/>
            <person name="Inman J."/>
        </authorList>
    </citation>
    <scope>NUCLEOTIDE SEQUENCE [LARGE SCALE GENOMIC DNA]</scope>
    <source>
        <strain evidence="6 7">G5</strain>
    </source>
</reference>
<dbReference type="InterPro" id="IPR036322">
    <property type="entry name" value="WD40_repeat_dom_sf"/>
</dbReference>
<keyword evidence="3" id="KW-0131">Cell cycle</keyword>
<dbReference type="Proteomes" id="UP000008983">
    <property type="component" value="Unassembled WGS sequence"/>
</dbReference>
<evidence type="ECO:0000256" key="2">
    <source>
        <dbReference type="ARBA" id="ARBA00022737"/>
    </source>
</evidence>
<protein>
    <recommendedName>
        <fullName evidence="5">Anaphase-promoting complex subunit 4-like WD40 domain-containing protein</fullName>
    </recommendedName>
</protein>
<dbReference type="SUPFAM" id="SSF52047">
    <property type="entry name" value="RNI-like"/>
    <property type="match status" value="1"/>
</dbReference>
<evidence type="ECO:0000259" key="5">
    <source>
        <dbReference type="Pfam" id="PF12894"/>
    </source>
</evidence>
<sequence>MPYKILEAPNLQDDFYLNLLDWSPLNYLAVGLKNTAYVFSGFNSHMQPLFSINEPEQVSSVAWSQRNNHIAIGDSIGNIHLYDYTKQKLIKIMQGHESRVGSVSWNGSLLASGSRDRNIIIRDVRDQNNCAMNFCIEMDNIKRQKEKEIADILKLELQATYVYVQDTTVGGSYKSRQLNTNIEINDTFKYNDKFNDQFTDKGLSLLSVELKNMIQLQSLYLNFCNNRSFTSQGLIKLSYALYSLENLMNLKLFFNYNQKFCDKGIQKLCQSIQKMFNLQQIQLNFDGNHKFTDQSFKYFYFCLSNLKDLKNLNLNFDWNNNITDQGIIYISKAIQKMIQITDLGLNF</sequence>
<accession>G0QUV0</accession>
<dbReference type="RefSeq" id="XP_004034496.1">
    <property type="nucleotide sequence ID" value="XM_004034448.1"/>
</dbReference>
<dbReference type="Gene3D" id="2.130.10.10">
    <property type="entry name" value="YVTN repeat-like/Quinoprotein amine dehydrogenase"/>
    <property type="match status" value="1"/>
</dbReference>
<dbReference type="PROSITE" id="PS50082">
    <property type="entry name" value="WD_REPEATS_2"/>
    <property type="match status" value="1"/>
</dbReference>
<evidence type="ECO:0000313" key="7">
    <source>
        <dbReference type="Proteomes" id="UP000008983"/>
    </source>
</evidence>
<dbReference type="SMART" id="SM00320">
    <property type="entry name" value="WD40"/>
    <property type="match status" value="2"/>
</dbReference>
<dbReference type="InParanoid" id="G0QUV0"/>
<dbReference type="STRING" id="857967.G0QUV0"/>
<dbReference type="InterPro" id="IPR032675">
    <property type="entry name" value="LRR_dom_sf"/>
</dbReference>
<dbReference type="GO" id="GO:0031145">
    <property type="term" value="P:anaphase-promoting complex-dependent catabolic process"/>
    <property type="evidence" value="ECO:0007669"/>
    <property type="project" value="TreeGrafter"/>
</dbReference>
<dbReference type="GeneID" id="14907139"/>
<keyword evidence="1 4" id="KW-0853">WD repeat</keyword>
<name>G0QUV0_ICHMU</name>
<dbReference type="GO" id="GO:1990757">
    <property type="term" value="F:ubiquitin ligase activator activity"/>
    <property type="evidence" value="ECO:0007669"/>
    <property type="project" value="TreeGrafter"/>
</dbReference>
<feature type="repeat" description="WD" evidence="4">
    <location>
        <begin position="93"/>
        <end position="132"/>
    </location>
</feature>
<evidence type="ECO:0000313" key="6">
    <source>
        <dbReference type="EMBL" id="EGR31010.1"/>
    </source>
</evidence>
<evidence type="ECO:0000256" key="4">
    <source>
        <dbReference type="PROSITE-ProRule" id="PRU00221"/>
    </source>
</evidence>
<keyword evidence="2" id="KW-0677">Repeat</keyword>
<dbReference type="InterPro" id="IPR033010">
    <property type="entry name" value="Cdc20/Fizzy"/>
</dbReference>